<sequence length="136" mass="15678">MHHLQIEQPARQRSNSDSELFKPESENRTTVLPEIRIEDFSDKGLNLNLNQSWDECLDIDRLAHIDADLRTRSNTCPDEMSRPKRRRPPTPPPLDGYPVLRTLPSTRRRSTGRVFFASHHLSKVMEDTGDTEGETT</sequence>
<protein>
    <submittedName>
        <fullName evidence="2">Uncharacterized protein</fullName>
    </submittedName>
</protein>
<evidence type="ECO:0000313" key="2">
    <source>
        <dbReference type="EMBL" id="OWF40342.1"/>
    </source>
</evidence>
<organism evidence="2 3">
    <name type="scientific">Mizuhopecten yessoensis</name>
    <name type="common">Japanese scallop</name>
    <name type="synonym">Patinopecten yessoensis</name>
    <dbReference type="NCBI Taxonomy" id="6573"/>
    <lineage>
        <taxon>Eukaryota</taxon>
        <taxon>Metazoa</taxon>
        <taxon>Spiralia</taxon>
        <taxon>Lophotrochozoa</taxon>
        <taxon>Mollusca</taxon>
        <taxon>Bivalvia</taxon>
        <taxon>Autobranchia</taxon>
        <taxon>Pteriomorphia</taxon>
        <taxon>Pectinida</taxon>
        <taxon>Pectinoidea</taxon>
        <taxon>Pectinidae</taxon>
        <taxon>Mizuhopecten</taxon>
    </lineage>
</organism>
<reference evidence="2 3" key="1">
    <citation type="journal article" date="2017" name="Nat. Ecol. Evol.">
        <title>Scallop genome provides insights into evolution of bilaterian karyotype and development.</title>
        <authorList>
            <person name="Wang S."/>
            <person name="Zhang J."/>
            <person name="Jiao W."/>
            <person name="Li J."/>
            <person name="Xun X."/>
            <person name="Sun Y."/>
            <person name="Guo X."/>
            <person name="Huan P."/>
            <person name="Dong B."/>
            <person name="Zhang L."/>
            <person name="Hu X."/>
            <person name="Sun X."/>
            <person name="Wang J."/>
            <person name="Zhao C."/>
            <person name="Wang Y."/>
            <person name="Wang D."/>
            <person name="Huang X."/>
            <person name="Wang R."/>
            <person name="Lv J."/>
            <person name="Li Y."/>
            <person name="Zhang Z."/>
            <person name="Liu B."/>
            <person name="Lu W."/>
            <person name="Hui Y."/>
            <person name="Liang J."/>
            <person name="Zhou Z."/>
            <person name="Hou R."/>
            <person name="Li X."/>
            <person name="Liu Y."/>
            <person name="Li H."/>
            <person name="Ning X."/>
            <person name="Lin Y."/>
            <person name="Zhao L."/>
            <person name="Xing Q."/>
            <person name="Dou J."/>
            <person name="Li Y."/>
            <person name="Mao J."/>
            <person name="Guo H."/>
            <person name="Dou H."/>
            <person name="Li T."/>
            <person name="Mu C."/>
            <person name="Jiang W."/>
            <person name="Fu Q."/>
            <person name="Fu X."/>
            <person name="Miao Y."/>
            <person name="Liu J."/>
            <person name="Yu Q."/>
            <person name="Li R."/>
            <person name="Liao H."/>
            <person name="Li X."/>
            <person name="Kong Y."/>
            <person name="Jiang Z."/>
            <person name="Chourrout D."/>
            <person name="Li R."/>
            <person name="Bao Z."/>
        </authorList>
    </citation>
    <scope>NUCLEOTIDE SEQUENCE [LARGE SCALE GENOMIC DNA]</scope>
    <source>
        <strain evidence="2 3">PY_sf001</strain>
    </source>
</reference>
<dbReference type="AlphaFoldDB" id="A0A210PV57"/>
<accession>A0A210PV57</accession>
<dbReference type="Proteomes" id="UP000242188">
    <property type="component" value="Unassembled WGS sequence"/>
</dbReference>
<gene>
    <name evidence="2" type="ORF">KP79_PYT17120</name>
</gene>
<feature type="region of interest" description="Disordered" evidence="1">
    <location>
        <begin position="71"/>
        <end position="101"/>
    </location>
</feature>
<feature type="compositionally biased region" description="Basic and acidic residues" evidence="1">
    <location>
        <begin position="14"/>
        <end position="27"/>
    </location>
</feature>
<keyword evidence="3" id="KW-1185">Reference proteome</keyword>
<evidence type="ECO:0000256" key="1">
    <source>
        <dbReference type="SAM" id="MobiDB-lite"/>
    </source>
</evidence>
<name>A0A210PV57_MIZYE</name>
<dbReference type="EMBL" id="NEDP02005474">
    <property type="protein sequence ID" value="OWF40342.1"/>
    <property type="molecule type" value="Genomic_DNA"/>
</dbReference>
<comment type="caution">
    <text evidence="2">The sequence shown here is derived from an EMBL/GenBank/DDBJ whole genome shotgun (WGS) entry which is preliminary data.</text>
</comment>
<proteinExistence type="predicted"/>
<evidence type="ECO:0000313" key="3">
    <source>
        <dbReference type="Proteomes" id="UP000242188"/>
    </source>
</evidence>
<feature type="region of interest" description="Disordered" evidence="1">
    <location>
        <begin position="1"/>
        <end position="33"/>
    </location>
</feature>